<sequence>MKLDRFSHIPYSHRVGRYHFQMVQAKLSTPVEPIFGYSLQPYYTRQRQWMTDLSDSLSRLYRFFADLDKAAREFDPSRPNSAINQRAVASSAPESAAVQADFRAANGAHRLRIVSLASGQSHTSKALPGDAPAVVAEGLQQFVLRMGEQEERFTYYAKATHSHADSLRSIAEAMRSSSLVDVRITAQDQSVALTVSSRRTGAAQSFELRDVAGNTIRSLGLDRIANRAKDAIFLWDGKQHTSPSNQVALADGAVQLSLHQAGTSDIAIEIMPDMERLLRHTRMLLNGYNRLHAFLAEQPPMLATQKLDAFTRVAQTAGGTLGRYGFHVQQNGQLALDESTWHEAVAANFSGFAKAMAELSRSFREEIVRVQNKPFASFSRPYQAAASPNPYGQATASVMQLHFAARTGLFFNQLW</sequence>
<keyword evidence="2" id="KW-1185">Reference proteome</keyword>
<dbReference type="OrthoDB" id="2476485at2"/>
<dbReference type="EMBL" id="RHHS01000056">
    <property type="protein sequence ID" value="RNB52638.1"/>
    <property type="molecule type" value="Genomic_DNA"/>
</dbReference>
<dbReference type="PANTHER" id="PTHR30288">
    <property type="entry name" value="FLAGELLAR CAP/ASSEMBLY PROTEIN FLID"/>
    <property type="match status" value="1"/>
</dbReference>
<dbReference type="PANTHER" id="PTHR30288:SF0">
    <property type="entry name" value="FLAGELLAR HOOK-ASSOCIATED PROTEIN 2"/>
    <property type="match status" value="1"/>
</dbReference>
<proteinExistence type="predicted"/>
<dbReference type="RefSeq" id="WP_122906689.1">
    <property type="nucleotide sequence ID" value="NZ_RHHS01000056.1"/>
</dbReference>
<evidence type="ECO:0000313" key="2">
    <source>
        <dbReference type="Proteomes" id="UP000268829"/>
    </source>
</evidence>
<name>A0A3M8AN58_9BACL</name>
<gene>
    <name evidence="1" type="ORF">EDM57_21305</name>
</gene>
<accession>A0A3M8AN58</accession>
<dbReference type="Proteomes" id="UP000268829">
    <property type="component" value="Unassembled WGS sequence"/>
</dbReference>
<evidence type="ECO:0008006" key="3">
    <source>
        <dbReference type="Google" id="ProtNLM"/>
    </source>
</evidence>
<comment type="caution">
    <text evidence="1">The sequence shown here is derived from an EMBL/GenBank/DDBJ whole genome shotgun (WGS) entry which is preliminary data.</text>
</comment>
<dbReference type="AlphaFoldDB" id="A0A3M8AN58"/>
<dbReference type="InterPro" id="IPR040026">
    <property type="entry name" value="FliD"/>
</dbReference>
<dbReference type="GO" id="GO:0009421">
    <property type="term" value="C:bacterial-type flagellum filament cap"/>
    <property type="evidence" value="ECO:0007669"/>
    <property type="project" value="InterPro"/>
</dbReference>
<protein>
    <recommendedName>
        <fullName evidence="3">Flagellar hook-associated protein 2 C-terminal domain-containing protein</fullName>
    </recommendedName>
</protein>
<organism evidence="1 2">
    <name type="scientific">Brevibacillus gelatini</name>
    <dbReference type="NCBI Taxonomy" id="1655277"/>
    <lineage>
        <taxon>Bacteria</taxon>
        <taxon>Bacillati</taxon>
        <taxon>Bacillota</taxon>
        <taxon>Bacilli</taxon>
        <taxon>Bacillales</taxon>
        <taxon>Paenibacillaceae</taxon>
        <taxon>Brevibacillus</taxon>
    </lineage>
</organism>
<reference evidence="1 2" key="1">
    <citation type="submission" date="2018-10" db="EMBL/GenBank/DDBJ databases">
        <title>Phylogenomics of Brevibacillus.</title>
        <authorList>
            <person name="Dunlap C."/>
        </authorList>
    </citation>
    <scope>NUCLEOTIDE SEQUENCE [LARGE SCALE GENOMIC DNA]</scope>
    <source>
        <strain evidence="1 2">DSM 100115</strain>
    </source>
</reference>
<evidence type="ECO:0000313" key="1">
    <source>
        <dbReference type="EMBL" id="RNB52638.1"/>
    </source>
</evidence>
<dbReference type="GO" id="GO:0071973">
    <property type="term" value="P:bacterial-type flagellum-dependent cell motility"/>
    <property type="evidence" value="ECO:0007669"/>
    <property type="project" value="TreeGrafter"/>
</dbReference>